<evidence type="ECO:0000313" key="3">
    <source>
        <dbReference type="Proteomes" id="UP000651156"/>
    </source>
</evidence>
<accession>A0ABR9UZH6</accession>
<sequence>MNVFLTGATGYIGSVVAEKLQAAGHTIVGLARNEATAEKLAKRDIKPFIGDLQNPEPLIDAARQTDGVIHTAFIHNFDDWAGAVQTDCRVIAAFTCALAGAGKPLIATSDTSVLGDTGADIADEGDAIASNFFLAERAKAEAAVIHASKQNIRSVVLRLPLYIYGRGGGTSYIPMRVQAAQESGVAYYIAPGEHQVSAVDVDDVAQLYVLALEKAPAGSIYHAATQSGISEKAIAQAISDIVSCKIEGISLEQATQQWGRGIAAFFSINNQTTANKAIQLGWQPQAALSLLEDIAHYQL</sequence>
<dbReference type="Gene3D" id="3.40.50.720">
    <property type="entry name" value="NAD(P)-binding Rossmann-like Domain"/>
    <property type="match status" value="1"/>
</dbReference>
<dbReference type="PANTHER" id="PTHR48079:SF6">
    <property type="entry name" value="NAD(P)-BINDING DOMAIN-CONTAINING PROTEIN-RELATED"/>
    <property type="match status" value="1"/>
</dbReference>
<dbReference type="InterPro" id="IPR001509">
    <property type="entry name" value="Epimerase_deHydtase"/>
</dbReference>
<feature type="domain" description="NAD-dependent epimerase/dehydratase" evidence="1">
    <location>
        <begin position="3"/>
        <end position="221"/>
    </location>
</feature>
<gene>
    <name evidence="2" type="ORF">IQ230_26180</name>
</gene>
<comment type="caution">
    <text evidence="2">The sequence shown here is derived from an EMBL/GenBank/DDBJ whole genome shotgun (WGS) entry which is preliminary data.</text>
</comment>
<protein>
    <submittedName>
        <fullName evidence="2">NAD-dependent epimerase/dehydratase family protein</fullName>
    </submittedName>
</protein>
<evidence type="ECO:0000259" key="1">
    <source>
        <dbReference type="Pfam" id="PF01370"/>
    </source>
</evidence>
<proteinExistence type="predicted"/>
<dbReference type="Pfam" id="PF01370">
    <property type="entry name" value="Epimerase"/>
    <property type="match status" value="1"/>
</dbReference>
<organism evidence="2 3">
    <name type="scientific">Gloeocapsopsis crepidinum LEGE 06123</name>
    <dbReference type="NCBI Taxonomy" id="588587"/>
    <lineage>
        <taxon>Bacteria</taxon>
        <taxon>Bacillati</taxon>
        <taxon>Cyanobacteriota</taxon>
        <taxon>Cyanophyceae</taxon>
        <taxon>Oscillatoriophycideae</taxon>
        <taxon>Chroococcales</taxon>
        <taxon>Chroococcaceae</taxon>
        <taxon>Gloeocapsopsis</taxon>
    </lineage>
</organism>
<dbReference type="RefSeq" id="WP_193935092.1">
    <property type="nucleotide sequence ID" value="NZ_CAWPMZ010000064.1"/>
</dbReference>
<name>A0ABR9UZH6_9CHRO</name>
<dbReference type="PANTHER" id="PTHR48079">
    <property type="entry name" value="PROTEIN YEEZ"/>
    <property type="match status" value="1"/>
</dbReference>
<dbReference type="InterPro" id="IPR036291">
    <property type="entry name" value="NAD(P)-bd_dom_sf"/>
</dbReference>
<keyword evidence="3" id="KW-1185">Reference proteome</keyword>
<reference evidence="2 3" key="1">
    <citation type="submission" date="2020-10" db="EMBL/GenBank/DDBJ databases">
        <authorList>
            <person name="Castelo-Branco R."/>
            <person name="Eusebio N."/>
            <person name="Adriana R."/>
            <person name="Vieira A."/>
            <person name="Brugerolle De Fraissinette N."/>
            <person name="Rezende De Castro R."/>
            <person name="Schneider M.P."/>
            <person name="Vasconcelos V."/>
            <person name="Leao P.N."/>
        </authorList>
    </citation>
    <scope>NUCLEOTIDE SEQUENCE [LARGE SCALE GENOMIC DNA]</scope>
    <source>
        <strain evidence="2 3">LEGE 06123</strain>
    </source>
</reference>
<dbReference type="EMBL" id="JADEWN010000137">
    <property type="protein sequence ID" value="MBE9193729.1"/>
    <property type="molecule type" value="Genomic_DNA"/>
</dbReference>
<evidence type="ECO:0000313" key="2">
    <source>
        <dbReference type="EMBL" id="MBE9193729.1"/>
    </source>
</evidence>
<dbReference type="Proteomes" id="UP000651156">
    <property type="component" value="Unassembled WGS sequence"/>
</dbReference>
<dbReference type="InterPro" id="IPR051783">
    <property type="entry name" value="NAD(P)-dependent_oxidoreduct"/>
</dbReference>
<dbReference type="SUPFAM" id="SSF51735">
    <property type="entry name" value="NAD(P)-binding Rossmann-fold domains"/>
    <property type="match status" value="1"/>
</dbReference>